<dbReference type="RefSeq" id="WP_245783650.1">
    <property type="nucleotide sequence ID" value="NZ_FOMQ01000007.1"/>
</dbReference>
<protein>
    <submittedName>
        <fullName evidence="1">Uncharacterized protein</fullName>
    </submittedName>
</protein>
<proteinExistence type="predicted"/>
<accession>A0A1I1VV95</accession>
<organism evidence="1 2">
    <name type="scientific">Paracidovorax konjaci</name>
    <dbReference type="NCBI Taxonomy" id="32040"/>
    <lineage>
        <taxon>Bacteria</taxon>
        <taxon>Pseudomonadati</taxon>
        <taxon>Pseudomonadota</taxon>
        <taxon>Betaproteobacteria</taxon>
        <taxon>Burkholderiales</taxon>
        <taxon>Comamonadaceae</taxon>
        <taxon>Paracidovorax</taxon>
    </lineage>
</organism>
<dbReference type="AlphaFoldDB" id="A0A1I1VV95"/>
<dbReference type="Proteomes" id="UP000199517">
    <property type="component" value="Unassembled WGS sequence"/>
</dbReference>
<gene>
    <name evidence="1" type="ORF">SAMN04489710_107208</name>
</gene>
<dbReference type="STRING" id="32040.SAMN04489710_107208"/>
<reference evidence="2" key="1">
    <citation type="submission" date="2016-10" db="EMBL/GenBank/DDBJ databases">
        <authorList>
            <person name="Varghese N."/>
            <person name="Submissions S."/>
        </authorList>
    </citation>
    <scope>NUCLEOTIDE SEQUENCE [LARGE SCALE GENOMIC DNA]</scope>
    <source>
        <strain evidence="2">DSM 7481</strain>
    </source>
</reference>
<name>A0A1I1VV95_9BURK</name>
<sequence>MIHTAGAQPAYGSDADCSGRVIDTARVRHFWNRAQEGTADEYRRGLDLQDCEAQAEIHFRSESEGRLSLDDATGWGVLEQNGRTRYFFCASCEGILGRGFPARAAK</sequence>
<keyword evidence="2" id="KW-1185">Reference proteome</keyword>
<evidence type="ECO:0000313" key="2">
    <source>
        <dbReference type="Proteomes" id="UP000199517"/>
    </source>
</evidence>
<evidence type="ECO:0000313" key="1">
    <source>
        <dbReference type="EMBL" id="SFD86794.1"/>
    </source>
</evidence>
<dbReference type="EMBL" id="FOMQ01000007">
    <property type="protein sequence ID" value="SFD86794.1"/>
    <property type="molecule type" value="Genomic_DNA"/>
</dbReference>